<dbReference type="InterPro" id="IPR050951">
    <property type="entry name" value="Retrovirus_Pol_polyprotein"/>
</dbReference>
<organism evidence="13 14">
    <name type="scientific">Austropuccinia psidii MF-1</name>
    <dbReference type="NCBI Taxonomy" id="1389203"/>
    <lineage>
        <taxon>Eukaryota</taxon>
        <taxon>Fungi</taxon>
        <taxon>Dikarya</taxon>
        <taxon>Basidiomycota</taxon>
        <taxon>Pucciniomycotina</taxon>
        <taxon>Pucciniomycetes</taxon>
        <taxon>Pucciniales</taxon>
        <taxon>Sphaerophragmiaceae</taxon>
        <taxon>Austropuccinia</taxon>
    </lineage>
</organism>
<dbReference type="GO" id="GO:0006310">
    <property type="term" value="P:DNA recombination"/>
    <property type="evidence" value="ECO:0007669"/>
    <property type="project" value="UniProtKB-KW"/>
</dbReference>
<keyword evidence="9" id="KW-0239">DNA-directed DNA polymerase</keyword>
<sequence length="423" mass="48164">MSSKVLTCRQARWAEFHFSITNRPGRLATLPDALSHWDDVYPERGEDFISKNPMNSQQLIKKDEVQPSRSIFQELGKGKSIHDYSLDSSSQLLLFKDRVVLPNDPTIQLSILQNCHDSPLAGHPGQEKTLNLVKRDFHWSGMTQFIKDYVSSCQQCSRNKNIHHKNFGLLKTLPIPNCPWIWLSMDFITQLPLSNSFDSIMVIVDRFSKMVVFIPKMSSMTSLDLAHLFINNIFSKNGLPSSIVSDRGPLFVSSFWTNLCQKLKISRDLSTAYHPETDGQTERQSPFFTVYGRDPQFESVHITQDTPAGNLSTKVQSVQQDVKRELEVAINQFKRYADKNRASPPVFNPGDMVWLSSKNIKSTRPTKKLSERWLGPFPILKKVSTHAYHLKLPSTQSSIYTFGTSQDIHNPKLASRASSSNHH</sequence>
<evidence type="ECO:0000256" key="2">
    <source>
        <dbReference type="ARBA" id="ARBA00022723"/>
    </source>
</evidence>
<dbReference type="Gene3D" id="1.10.340.70">
    <property type="match status" value="1"/>
</dbReference>
<keyword evidence="9" id="KW-0808">Transferase</keyword>
<evidence type="ECO:0000256" key="1">
    <source>
        <dbReference type="ARBA" id="ARBA00022670"/>
    </source>
</evidence>
<dbReference type="Pfam" id="PF24626">
    <property type="entry name" value="SH3_Tf2-1"/>
    <property type="match status" value="1"/>
</dbReference>
<evidence type="ECO:0000313" key="14">
    <source>
        <dbReference type="Proteomes" id="UP000765509"/>
    </source>
</evidence>
<dbReference type="Gene3D" id="3.30.420.10">
    <property type="entry name" value="Ribonuclease H-like superfamily/Ribonuclease H"/>
    <property type="match status" value="1"/>
</dbReference>
<dbReference type="GO" id="GO:0046872">
    <property type="term" value="F:metal ion binding"/>
    <property type="evidence" value="ECO:0007669"/>
    <property type="project" value="UniProtKB-KW"/>
</dbReference>
<keyword evidence="8" id="KW-0695">RNA-directed DNA polymerase</keyword>
<evidence type="ECO:0000256" key="6">
    <source>
        <dbReference type="ARBA" id="ARBA00022884"/>
    </source>
</evidence>
<protein>
    <recommendedName>
        <fullName evidence="12">Integrase catalytic domain-containing protein</fullName>
    </recommendedName>
</protein>
<accession>A0A9Q3HNF3</accession>
<keyword evidence="10" id="KW-0238">DNA-binding</keyword>
<keyword evidence="1" id="KW-0645">Protease</keyword>
<keyword evidence="4" id="KW-0378">Hydrolase</keyword>
<dbReference type="SUPFAM" id="SSF53098">
    <property type="entry name" value="Ribonuclease H-like"/>
    <property type="match status" value="1"/>
</dbReference>
<dbReference type="InterPro" id="IPR001584">
    <property type="entry name" value="Integrase_cat-core"/>
</dbReference>
<dbReference type="GO" id="GO:0004190">
    <property type="term" value="F:aspartic-type endopeptidase activity"/>
    <property type="evidence" value="ECO:0007669"/>
    <property type="project" value="UniProtKB-KW"/>
</dbReference>
<keyword evidence="7" id="KW-0229">DNA integration</keyword>
<dbReference type="GO" id="GO:0003723">
    <property type="term" value="F:RNA binding"/>
    <property type="evidence" value="ECO:0007669"/>
    <property type="project" value="UniProtKB-KW"/>
</dbReference>
<dbReference type="EMBL" id="AVOT02020869">
    <property type="protein sequence ID" value="MBW0509304.1"/>
    <property type="molecule type" value="Genomic_DNA"/>
</dbReference>
<evidence type="ECO:0000256" key="9">
    <source>
        <dbReference type="ARBA" id="ARBA00022932"/>
    </source>
</evidence>
<dbReference type="GO" id="GO:0006508">
    <property type="term" value="P:proteolysis"/>
    <property type="evidence" value="ECO:0007669"/>
    <property type="project" value="UniProtKB-KW"/>
</dbReference>
<dbReference type="PANTHER" id="PTHR37984">
    <property type="entry name" value="PROTEIN CBG26694"/>
    <property type="match status" value="1"/>
</dbReference>
<evidence type="ECO:0000256" key="8">
    <source>
        <dbReference type="ARBA" id="ARBA00022918"/>
    </source>
</evidence>
<evidence type="ECO:0000256" key="5">
    <source>
        <dbReference type="ARBA" id="ARBA00022842"/>
    </source>
</evidence>
<dbReference type="OrthoDB" id="2505288at2759"/>
<dbReference type="Pfam" id="PF17921">
    <property type="entry name" value="Integrase_H2C2"/>
    <property type="match status" value="1"/>
</dbReference>
<comment type="caution">
    <text evidence="13">The sequence shown here is derived from an EMBL/GenBank/DDBJ whole genome shotgun (WGS) entry which is preliminary data.</text>
</comment>
<keyword evidence="5" id="KW-0460">Magnesium</keyword>
<proteinExistence type="predicted"/>
<dbReference type="InterPro" id="IPR041588">
    <property type="entry name" value="Integrase_H2C2"/>
</dbReference>
<evidence type="ECO:0000256" key="10">
    <source>
        <dbReference type="ARBA" id="ARBA00023125"/>
    </source>
</evidence>
<dbReference type="GO" id="GO:0003964">
    <property type="term" value="F:RNA-directed DNA polymerase activity"/>
    <property type="evidence" value="ECO:0007669"/>
    <property type="project" value="UniProtKB-KW"/>
</dbReference>
<feature type="domain" description="Integrase catalytic" evidence="12">
    <location>
        <begin position="175"/>
        <end position="283"/>
    </location>
</feature>
<keyword evidence="3" id="KW-0064">Aspartyl protease</keyword>
<dbReference type="AlphaFoldDB" id="A0A9Q3HNF3"/>
<keyword evidence="11" id="KW-0233">DNA recombination</keyword>
<dbReference type="Pfam" id="PF00665">
    <property type="entry name" value="rve"/>
    <property type="match status" value="1"/>
</dbReference>
<evidence type="ECO:0000313" key="13">
    <source>
        <dbReference type="EMBL" id="MBW0509304.1"/>
    </source>
</evidence>
<keyword evidence="14" id="KW-1185">Reference proteome</keyword>
<keyword evidence="6" id="KW-0694">RNA-binding</keyword>
<evidence type="ECO:0000256" key="4">
    <source>
        <dbReference type="ARBA" id="ARBA00022801"/>
    </source>
</evidence>
<dbReference type="GO" id="GO:0003887">
    <property type="term" value="F:DNA-directed DNA polymerase activity"/>
    <property type="evidence" value="ECO:0007669"/>
    <property type="project" value="UniProtKB-KW"/>
</dbReference>
<evidence type="ECO:0000259" key="12">
    <source>
        <dbReference type="PROSITE" id="PS50994"/>
    </source>
</evidence>
<dbReference type="GO" id="GO:0003677">
    <property type="term" value="F:DNA binding"/>
    <property type="evidence" value="ECO:0007669"/>
    <property type="project" value="UniProtKB-KW"/>
</dbReference>
<dbReference type="Proteomes" id="UP000765509">
    <property type="component" value="Unassembled WGS sequence"/>
</dbReference>
<dbReference type="PANTHER" id="PTHR37984:SF5">
    <property type="entry name" value="PROTEIN NYNRIN-LIKE"/>
    <property type="match status" value="1"/>
</dbReference>
<dbReference type="InterPro" id="IPR036397">
    <property type="entry name" value="RNaseH_sf"/>
</dbReference>
<dbReference type="InterPro" id="IPR012337">
    <property type="entry name" value="RNaseH-like_sf"/>
</dbReference>
<evidence type="ECO:0000256" key="3">
    <source>
        <dbReference type="ARBA" id="ARBA00022750"/>
    </source>
</evidence>
<dbReference type="PROSITE" id="PS50994">
    <property type="entry name" value="INTEGRASE"/>
    <property type="match status" value="1"/>
</dbReference>
<gene>
    <name evidence="13" type="ORF">O181_049019</name>
</gene>
<dbReference type="FunFam" id="1.10.340.70:FF:000001">
    <property type="entry name" value="Retrovirus-related Pol polyprotein from transposon gypsy-like Protein"/>
    <property type="match status" value="1"/>
</dbReference>
<dbReference type="GO" id="GO:0005634">
    <property type="term" value="C:nucleus"/>
    <property type="evidence" value="ECO:0007669"/>
    <property type="project" value="UniProtKB-ARBA"/>
</dbReference>
<name>A0A9Q3HNF3_9BASI</name>
<keyword evidence="9" id="KW-0548">Nucleotidyltransferase</keyword>
<keyword evidence="2" id="KW-0479">Metal-binding</keyword>
<dbReference type="GO" id="GO:0015074">
    <property type="term" value="P:DNA integration"/>
    <property type="evidence" value="ECO:0007669"/>
    <property type="project" value="UniProtKB-KW"/>
</dbReference>
<reference evidence="13" key="1">
    <citation type="submission" date="2021-03" db="EMBL/GenBank/DDBJ databases">
        <title>Draft genome sequence of rust myrtle Austropuccinia psidii MF-1, a brazilian biotype.</title>
        <authorList>
            <person name="Quecine M.C."/>
            <person name="Pachon D.M.R."/>
            <person name="Bonatelli M.L."/>
            <person name="Correr F.H."/>
            <person name="Franceschini L.M."/>
            <person name="Leite T.F."/>
            <person name="Margarido G.R.A."/>
            <person name="Almeida C.A."/>
            <person name="Ferrarezi J.A."/>
            <person name="Labate C.A."/>
        </authorList>
    </citation>
    <scope>NUCLEOTIDE SEQUENCE</scope>
    <source>
        <strain evidence="13">MF-1</strain>
    </source>
</reference>
<dbReference type="InterPro" id="IPR056924">
    <property type="entry name" value="SH3_Tf2-1"/>
</dbReference>
<evidence type="ECO:0000256" key="7">
    <source>
        <dbReference type="ARBA" id="ARBA00022908"/>
    </source>
</evidence>
<evidence type="ECO:0000256" key="11">
    <source>
        <dbReference type="ARBA" id="ARBA00023172"/>
    </source>
</evidence>